<keyword evidence="2" id="KW-0812">Transmembrane</keyword>
<name>A5G825_GEOUR</name>
<dbReference type="Pfam" id="PF10066">
    <property type="entry name" value="DUF2304"/>
    <property type="match status" value="1"/>
</dbReference>
<evidence type="ECO:0000256" key="2">
    <source>
        <dbReference type="SAM" id="Phobius"/>
    </source>
</evidence>
<dbReference type="KEGG" id="gur:Gura_3792"/>
<feature type="coiled-coil region" evidence="1">
    <location>
        <begin position="89"/>
        <end position="116"/>
    </location>
</feature>
<feature type="transmembrane region" description="Helical" evidence="2">
    <location>
        <begin position="6"/>
        <end position="24"/>
    </location>
</feature>
<accession>A5G825</accession>
<sequence>MPIKQQIFALVVSLLVFVFTIEMVRKKRLREEYSVLWLVTSFTMFILVIKYDWLVALTHLVGAELPTSTLFFGSIIFLILLAVQFSIKISRLSDQLKDLVQDNALMRHEFEKLKKTGELGSGIGDR</sequence>
<keyword evidence="2" id="KW-0472">Membrane</keyword>
<feature type="transmembrane region" description="Helical" evidence="2">
    <location>
        <begin position="36"/>
        <end position="56"/>
    </location>
</feature>
<evidence type="ECO:0000256" key="1">
    <source>
        <dbReference type="SAM" id="Coils"/>
    </source>
</evidence>
<dbReference type="STRING" id="351605.Gura_3792"/>
<dbReference type="AlphaFoldDB" id="A5G825"/>
<feature type="transmembrane region" description="Helical" evidence="2">
    <location>
        <begin position="68"/>
        <end position="87"/>
    </location>
</feature>
<evidence type="ECO:0000313" key="3">
    <source>
        <dbReference type="EMBL" id="ABQ27943.1"/>
    </source>
</evidence>
<dbReference type="HOGENOM" id="CLU_134280_1_1_7"/>
<evidence type="ECO:0000313" key="4">
    <source>
        <dbReference type="Proteomes" id="UP000006695"/>
    </source>
</evidence>
<protein>
    <recommendedName>
        <fullName evidence="5">DUF2304 domain-containing protein</fullName>
    </recommendedName>
</protein>
<keyword evidence="2" id="KW-1133">Transmembrane helix</keyword>
<dbReference type="OrthoDB" id="3261168at2"/>
<dbReference type="InterPro" id="IPR019277">
    <property type="entry name" value="DUF2304"/>
</dbReference>
<keyword evidence="4" id="KW-1185">Reference proteome</keyword>
<dbReference type="Proteomes" id="UP000006695">
    <property type="component" value="Chromosome"/>
</dbReference>
<evidence type="ECO:0008006" key="5">
    <source>
        <dbReference type="Google" id="ProtNLM"/>
    </source>
</evidence>
<keyword evidence="1" id="KW-0175">Coiled coil</keyword>
<dbReference type="EMBL" id="CP000698">
    <property type="protein sequence ID" value="ABQ27943.1"/>
    <property type="molecule type" value="Genomic_DNA"/>
</dbReference>
<proteinExistence type="predicted"/>
<dbReference type="RefSeq" id="WP_011940592.1">
    <property type="nucleotide sequence ID" value="NC_009483.1"/>
</dbReference>
<reference evidence="3 4" key="1">
    <citation type="submission" date="2007-05" db="EMBL/GenBank/DDBJ databases">
        <title>Complete sequence of Geobacter uraniireducens Rf4.</title>
        <authorList>
            <consortium name="US DOE Joint Genome Institute"/>
            <person name="Copeland A."/>
            <person name="Lucas S."/>
            <person name="Lapidus A."/>
            <person name="Barry K."/>
            <person name="Detter J.C."/>
            <person name="Glavina del Rio T."/>
            <person name="Hammon N."/>
            <person name="Israni S."/>
            <person name="Dalin E."/>
            <person name="Tice H."/>
            <person name="Pitluck S."/>
            <person name="Chertkov O."/>
            <person name="Brettin T."/>
            <person name="Bruce D."/>
            <person name="Han C."/>
            <person name="Schmutz J."/>
            <person name="Larimer F."/>
            <person name="Land M."/>
            <person name="Hauser L."/>
            <person name="Kyrpides N."/>
            <person name="Mikhailova N."/>
            <person name="Shelobolina E."/>
            <person name="Aklujkar M."/>
            <person name="Lovley D."/>
            <person name="Richardson P."/>
        </authorList>
    </citation>
    <scope>NUCLEOTIDE SEQUENCE [LARGE SCALE GENOMIC DNA]</scope>
    <source>
        <strain evidence="3 4">Rf4</strain>
    </source>
</reference>
<organism evidence="3 4">
    <name type="scientific">Geotalea uraniireducens (strain Rf4)</name>
    <name type="common">Geobacter uraniireducens</name>
    <dbReference type="NCBI Taxonomy" id="351605"/>
    <lineage>
        <taxon>Bacteria</taxon>
        <taxon>Pseudomonadati</taxon>
        <taxon>Thermodesulfobacteriota</taxon>
        <taxon>Desulfuromonadia</taxon>
        <taxon>Geobacterales</taxon>
        <taxon>Geobacteraceae</taxon>
        <taxon>Geotalea</taxon>
    </lineage>
</organism>
<gene>
    <name evidence="3" type="ordered locus">Gura_3792</name>
</gene>